<dbReference type="Proteomes" id="UP001500016">
    <property type="component" value="Unassembled WGS sequence"/>
</dbReference>
<keyword evidence="1" id="KW-0472">Membrane</keyword>
<feature type="transmembrane region" description="Helical" evidence="1">
    <location>
        <begin position="51"/>
        <end position="68"/>
    </location>
</feature>
<dbReference type="RefSeq" id="WP_344534117.1">
    <property type="nucleotide sequence ID" value="NZ_BAAAPE010000019.1"/>
</dbReference>
<evidence type="ECO:0000313" key="2">
    <source>
        <dbReference type="EMBL" id="GAA2098629.1"/>
    </source>
</evidence>
<keyword evidence="1" id="KW-1133">Transmembrane helix</keyword>
<feature type="transmembrane region" description="Helical" evidence="1">
    <location>
        <begin position="12"/>
        <end position="31"/>
    </location>
</feature>
<keyword evidence="1" id="KW-0812">Transmembrane</keyword>
<proteinExistence type="predicted"/>
<dbReference type="EMBL" id="BAAAPE010000019">
    <property type="protein sequence ID" value="GAA2098629.1"/>
    <property type="molecule type" value="Genomic_DNA"/>
</dbReference>
<keyword evidence="3" id="KW-1185">Reference proteome</keyword>
<gene>
    <name evidence="2" type="ORF">GCM10009801_69810</name>
</gene>
<evidence type="ECO:0000256" key="1">
    <source>
        <dbReference type="SAM" id="Phobius"/>
    </source>
</evidence>
<organism evidence="2 3">
    <name type="scientific">Streptomyces albiaxialis</name>
    <dbReference type="NCBI Taxonomy" id="329523"/>
    <lineage>
        <taxon>Bacteria</taxon>
        <taxon>Bacillati</taxon>
        <taxon>Actinomycetota</taxon>
        <taxon>Actinomycetes</taxon>
        <taxon>Kitasatosporales</taxon>
        <taxon>Streptomycetaceae</taxon>
        <taxon>Streptomyces</taxon>
    </lineage>
</organism>
<accession>A0ABN2WU33</accession>
<reference evidence="2 3" key="1">
    <citation type="journal article" date="2019" name="Int. J. Syst. Evol. Microbiol.">
        <title>The Global Catalogue of Microorganisms (GCM) 10K type strain sequencing project: providing services to taxonomists for standard genome sequencing and annotation.</title>
        <authorList>
            <consortium name="The Broad Institute Genomics Platform"/>
            <consortium name="The Broad Institute Genome Sequencing Center for Infectious Disease"/>
            <person name="Wu L."/>
            <person name="Ma J."/>
        </authorList>
    </citation>
    <scope>NUCLEOTIDE SEQUENCE [LARGE SCALE GENOMIC DNA]</scope>
    <source>
        <strain evidence="2 3">JCM 15478</strain>
    </source>
</reference>
<comment type="caution">
    <text evidence="2">The sequence shown here is derived from an EMBL/GenBank/DDBJ whole genome shotgun (WGS) entry which is preliminary data.</text>
</comment>
<name>A0ABN2WU33_9ACTN</name>
<evidence type="ECO:0000313" key="3">
    <source>
        <dbReference type="Proteomes" id="UP001500016"/>
    </source>
</evidence>
<sequence length="80" mass="7998">MGITGSAPVERKVTASSVAAFVASAGLLAVLTAVQENNGLVGGLPDAVEPVVLALVPTAVTFVSGWMARHTPRADADAAR</sequence>
<evidence type="ECO:0008006" key="4">
    <source>
        <dbReference type="Google" id="ProtNLM"/>
    </source>
</evidence>
<protein>
    <recommendedName>
        <fullName evidence="4">Holin</fullName>
    </recommendedName>
</protein>